<dbReference type="AlphaFoldDB" id="F4KKY8"/>
<evidence type="ECO:0000256" key="4">
    <source>
        <dbReference type="ARBA" id="ARBA00022884"/>
    </source>
</evidence>
<dbReference type="PANTHER" id="PTHR22648">
    <property type="entry name" value="TRANSCRIPTION TERMINATION FACTOR NUSA"/>
    <property type="match status" value="1"/>
</dbReference>
<dbReference type="NCBIfam" id="TIGR01953">
    <property type="entry name" value="NusA"/>
    <property type="match status" value="1"/>
</dbReference>
<dbReference type="SUPFAM" id="SSF54814">
    <property type="entry name" value="Prokaryotic type KH domain (KH-domain type II)"/>
    <property type="match status" value="2"/>
</dbReference>
<evidence type="ECO:0000259" key="9">
    <source>
        <dbReference type="PROSITE" id="PS50126"/>
    </source>
</evidence>
<dbReference type="HOGENOM" id="CLU_029242_2_6_10"/>
<evidence type="ECO:0000256" key="8">
    <source>
        <dbReference type="SAM" id="MobiDB-lite"/>
    </source>
</evidence>
<dbReference type="InterPro" id="IPR058582">
    <property type="entry name" value="KH_NusA_2nd"/>
</dbReference>
<dbReference type="Gene3D" id="3.30.300.20">
    <property type="match status" value="2"/>
</dbReference>
<keyword evidence="11" id="KW-1185">Reference proteome</keyword>
<evidence type="ECO:0000313" key="10">
    <source>
        <dbReference type="EMBL" id="AEE13000.1"/>
    </source>
</evidence>
<dbReference type="OrthoDB" id="9807233at2"/>
<comment type="similarity">
    <text evidence="7">Belongs to the NusA family.</text>
</comment>
<dbReference type="InterPro" id="IPR036555">
    <property type="entry name" value="NusA_N_sf"/>
</dbReference>
<accession>F4KKY8</accession>
<evidence type="ECO:0000256" key="6">
    <source>
        <dbReference type="ARBA" id="ARBA00023163"/>
    </source>
</evidence>
<dbReference type="InterPro" id="IPR009019">
    <property type="entry name" value="KH_sf_prok-type"/>
</dbReference>
<dbReference type="PROSITE" id="PS50126">
    <property type="entry name" value="S1"/>
    <property type="match status" value="1"/>
</dbReference>
<dbReference type="CDD" id="cd22529">
    <property type="entry name" value="KH-II_NusA_rpt2"/>
    <property type="match status" value="1"/>
</dbReference>
<evidence type="ECO:0000256" key="7">
    <source>
        <dbReference type="HAMAP-Rule" id="MF_00945"/>
    </source>
</evidence>
<dbReference type="Pfam" id="PF26594">
    <property type="entry name" value="KH_NusA_2nd"/>
    <property type="match status" value="1"/>
</dbReference>
<dbReference type="GO" id="GO:0005829">
    <property type="term" value="C:cytosol"/>
    <property type="evidence" value="ECO:0007669"/>
    <property type="project" value="TreeGrafter"/>
</dbReference>
<dbReference type="PANTHER" id="PTHR22648:SF0">
    <property type="entry name" value="TRANSCRIPTION TERMINATION_ANTITERMINATION PROTEIN NUSA"/>
    <property type="match status" value="1"/>
</dbReference>
<keyword evidence="4 7" id="KW-0694">RNA-binding</keyword>
<dbReference type="Pfam" id="PF13184">
    <property type="entry name" value="KH_NusA_1st"/>
    <property type="match status" value="1"/>
</dbReference>
<dbReference type="GO" id="GO:0003700">
    <property type="term" value="F:DNA-binding transcription factor activity"/>
    <property type="evidence" value="ECO:0007669"/>
    <property type="project" value="InterPro"/>
</dbReference>
<dbReference type="GO" id="GO:0003723">
    <property type="term" value="F:RNA binding"/>
    <property type="evidence" value="ECO:0007669"/>
    <property type="project" value="UniProtKB-UniRule"/>
</dbReference>
<evidence type="ECO:0000256" key="2">
    <source>
        <dbReference type="ARBA" id="ARBA00022490"/>
    </source>
</evidence>
<dbReference type="CDD" id="cd02134">
    <property type="entry name" value="KH-II_NusA_rpt1"/>
    <property type="match status" value="1"/>
</dbReference>
<feature type="region of interest" description="Disordered" evidence="8">
    <location>
        <begin position="450"/>
        <end position="469"/>
    </location>
</feature>
<dbReference type="GO" id="GO:0006353">
    <property type="term" value="P:DNA-templated transcription termination"/>
    <property type="evidence" value="ECO:0007669"/>
    <property type="project" value="UniProtKB-UniRule"/>
</dbReference>
<dbReference type="GO" id="GO:0031564">
    <property type="term" value="P:transcription antitermination"/>
    <property type="evidence" value="ECO:0007669"/>
    <property type="project" value="UniProtKB-UniRule"/>
</dbReference>
<dbReference type="InterPro" id="IPR013735">
    <property type="entry name" value="TF_NusA_N"/>
</dbReference>
<dbReference type="InterPro" id="IPR015946">
    <property type="entry name" value="KH_dom-like_a/b"/>
</dbReference>
<dbReference type="InterPro" id="IPR012340">
    <property type="entry name" value="NA-bd_OB-fold"/>
</dbReference>
<sequence length="469" mass="53177">MARKKESTSLKVLLTEFKELKNIDEETMLHVLEDSFRSILAKMFGSDDNFDVIINADSGDFEIWRTREVVADDAVERENEQVAYTEAREIDPEAEIGDDVTDSVDFLSFGRRAIVNLRQTLSSKILDLQKEHFYQTFIERVGELITAEVYQVWKRETLLVDEDGNELIMPKSEQIPDEYFRKGDSVHAVIARVDNENNNPRVTLSRTSPEFLKRLFEINVPEIADGLITIKRVARIPGVRAKIAVESYDDRIDPVGSCVGMNGSRIRGIVRELHGENIDVLTYTANDSLFIQRALSPAKISSIELYPETAKAEVYLRPEDVPLAIGKNASNIKLASVLTGFEIEVFRDAADTTEEDIYLSEFSDEIEDWVIKMLLDIGLNTARAVLTTSRTELLKKTDLELETIDRVLRILSSEFDLEELEEMGLPQENIDLLKSPVPTQKEIAQAIIEDLKEDETTAEPQPTDEATEE</sequence>
<dbReference type="SUPFAM" id="SSF69705">
    <property type="entry name" value="Transcription factor NusA, N-terminal domain"/>
    <property type="match status" value="1"/>
</dbReference>
<name>F4KKY8_PORAD</name>
<keyword evidence="5 7" id="KW-0805">Transcription regulation</keyword>
<dbReference type="SUPFAM" id="SSF50249">
    <property type="entry name" value="Nucleic acid-binding proteins"/>
    <property type="match status" value="1"/>
</dbReference>
<dbReference type="InterPro" id="IPR025249">
    <property type="entry name" value="TF_NusA_KH_1st"/>
</dbReference>
<comment type="subcellular location">
    <subcellularLocation>
        <location evidence="7">Cytoplasm</location>
    </subcellularLocation>
</comment>
<keyword evidence="2 7" id="KW-0963">Cytoplasm</keyword>
<dbReference type="Proteomes" id="UP000006545">
    <property type="component" value="Chromosome"/>
</dbReference>
<dbReference type="Pfam" id="PF08529">
    <property type="entry name" value="NusA_N"/>
    <property type="match status" value="1"/>
</dbReference>
<dbReference type="Gene3D" id="3.30.1480.10">
    <property type="entry name" value="NusA, N-terminal domain"/>
    <property type="match status" value="1"/>
</dbReference>
<dbReference type="CDD" id="cd04455">
    <property type="entry name" value="S1_NusA"/>
    <property type="match status" value="1"/>
</dbReference>
<protein>
    <recommendedName>
        <fullName evidence="7">Transcription termination/antitermination protein NusA</fullName>
    </recommendedName>
</protein>
<dbReference type="RefSeq" id="WP_013760465.1">
    <property type="nucleotide sequence ID" value="NC_015501.1"/>
</dbReference>
<keyword evidence="6 7" id="KW-0804">Transcription</keyword>
<organism evidence="10 11">
    <name type="scientific">Porphyromonas asaccharolytica (strain ATCC 25260 / DSM 20707 / BCRC 10618 / CCUG 7834 / JCM 6326 / LMG 13178 / VPI 4198 / B440)</name>
    <name type="common">Bacteroides asaccharolyticus</name>
    <dbReference type="NCBI Taxonomy" id="879243"/>
    <lineage>
        <taxon>Bacteria</taxon>
        <taxon>Pseudomonadati</taxon>
        <taxon>Bacteroidota</taxon>
        <taxon>Bacteroidia</taxon>
        <taxon>Bacteroidales</taxon>
        <taxon>Porphyromonadaceae</taxon>
        <taxon>Porphyromonas</taxon>
    </lineage>
</organism>
<dbReference type="FunFam" id="3.30.300.20:FF:000002">
    <property type="entry name" value="Transcription termination/antitermination protein NusA"/>
    <property type="match status" value="1"/>
</dbReference>
<dbReference type="InterPro" id="IPR010213">
    <property type="entry name" value="TF_NusA"/>
</dbReference>
<dbReference type="STRING" id="879243.Poras_1057"/>
<comment type="subunit">
    <text evidence="7">Monomer. Binds directly to the core enzyme of the DNA-dependent RNA polymerase and to nascent RNA.</text>
</comment>
<evidence type="ECO:0000256" key="5">
    <source>
        <dbReference type="ARBA" id="ARBA00023015"/>
    </source>
</evidence>
<dbReference type="InterPro" id="IPR030842">
    <property type="entry name" value="TF_NusA_bacterial"/>
</dbReference>
<evidence type="ECO:0000256" key="1">
    <source>
        <dbReference type="ARBA" id="ARBA00022472"/>
    </source>
</evidence>
<dbReference type="InterPro" id="IPR003029">
    <property type="entry name" value="S1_domain"/>
</dbReference>
<dbReference type="eggNOG" id="COG0195">
    <property type="taxonomic scope" value="Bacteria"/>
</dbReference>
<keyword evidence="1 7" id="KW-0806">Transcription termination</keyword>
<keyword evidence="3 7" id="KW-0889">Transcription antitermination</keyword>
<evidence type="ECO:0000313" key="11">
    <source>
        <dbReference type="Proteomes" id="UP000006545"/>
    </source>
</evidence>
<proteinExistence type="inferred from homology"/>
<evidence type="ECO:0000256" key="3">
    <source>
        <dbReference type="ARBA" id="ARBA00022814"/>
    </source>
</evidence>
<gene>
    <name evidence="7" type="primary">nusA</name>
    <name evidence="10" type="ordered locus">Poras_1057</name>
</gene>
<reference evidence="11" key="1">
    <citation type="submission" date="2011-04" db="EMBL/GenBank/DDBJ databases">
        <title>The complete genome of Porphyromonas asaccharolytica DSM 20707.</title>
        <authorList>
            <person name="Lucas S."/>
            <person name="Han J."/>
            <person name="Lapidus A."/>
            <person name="Bruce D."/>
            <person name="Goodwin L."/>
            <person name="Pitluck S."/>
            <person name="Peters L."/>
            <person name="Kyrpides N."/>
            <person name="Mavromatis K."/>
            <person name="Ivanova N."/>
            <person name="Ovchinnikova G."/>
            <person name="Pagani I."/>
            <person name="Lu M."/>
            <person name="Detter J.C."/>
            <person name="Tapia R."/>
            <person name="Han C."/>
            <person name="Land M."/>
            <person name="Hauser L."/>
            <person name="Markowitz V."/>
            <person name="Cheng J.-F."/>
            <person name="Hugenholtz P."/>
            <person name="Woyke T."/>
            <person name="Wu D."/>
            <person name="Gronow S."/>
            <person name="Wellnitz S."/>
            <person name="Brambilla E."/>
            <person name="Klenk H.-P."/>
            <person name="Eisen J.A."/>
        </authorList>
    </citation>
    <scope>NUCLEOTIDE SEQUENCE [LARGE SCALE GENOMIC DNA]</scope>
    <source>
        <strain evidence="11">ATCC 25260 / DSM 20707 / VPI 4198</strain>
    </source>
</reference>
<dbReference type="Gene3D" id="2.40.50.140">
    <property type="entry name" value="Nucleic acid-binding proteins"/>
    <property type="match status" value="1"/>
</dbReference>
<comment type="function">
    <text evidence="7">Participates in both transcription termination and antitermination.</text>
</comment>
<dbReference type="KEGG" id="pah:Poras_1057"/>
<dbReference type="EMBL" id="CP002689">
    <property type="protein sequence ID" value="AEE13000.1"/>
    <property type="molecule type" value="Genomic_DNA"/>
</dbReference>
<dbReference type="HAMAP" id="MF_00945_B">
    <property type="entry name" value="NusA_B"/>
    <property type="match status" value="1"/>
</dbReference>
<feature type="domain" description="S1 motif" evidence="9">
    <location>
        <begin position="142"/>
        <end position="207"/>
    </location>
</feature>